<organism evidence="11 12">
    <name type="scientific">Cohnella phaseoli</name>
    <dbReference type="NCBI Taxonomy" id="456490"/>
    <lineage>
        <taxon>Bacteria</taxon>
        <taxon>Bacillati</taxon>
        <taxon>Bacillota</taxon>
        <taxon>Bacilli</taxon>
        <taxon>Bacillales</taxon>
        <taxon>Paenibacillaceae</taxon>
        <taxon>Cohnella</taxon>
    </lineage>
</organism>
<dbReference type="GO" id="GO:0000103">
    <property type="term" value="P:sulfate assimilation"/>
    <property type="evidence" value="ECO:0007669"/>
    <property type="project" value="UniProtKB-UniRule"/>
</dbReference>
<dbReference type="PANTHER" id="PTHR43509:SF1">
    <property type="entry name" value="SULFATE ADENYLYLTRANSFERASE"/>
    <property type="match status" value="1"/>
</dbReference>
<sequence length="392" mass="43378">MSAILPHGGALVNRVVEGQEREALLAQAGEWVSIPVNAWTISDLDLIGVGAFSPLTGFMNEDDYLSVVNDMKLANGAIWSIPITLAVSEDYAKKLSPGQKAALVGESDGILYGVITVESIYKADKRHEAVKVFKTDDIEHPGVVKLFDRPDTYIGGPVQVLNRPVPEKFNEFYFTPTETRRIFAEKGWKTVVGFQTRNPVHRAHEYIQKAAMEIVDGLFLNPLVGETKSDDVPANVRMKSYLALLENYYPQDRVFLGVFPAAMRYAGPREAIFHALVRKNYGCTHFIVGRDHAGVGDYYGTYEAQELLKAFPPEQLGITPLYFEHSFFCTKCGNMASSKTCPHGKEDHLTLSGTKVRALLRDGICPPPEFSRPEVAAILIEGMAEASKSYSI</sequence>
<dbReference type="EC" id="2.7.7.4" evidence="8"/>
<reference evidence="11 12" key="1">
    <citation type="submission" date="2018-07" db="EMBL/GenBank/DDBJ databases">
        <title>Genomic Encyclopedia of Type Strains, Phase III (KMG-III): the genomes of soil and plant-associated and newly described type strains.</title>
        <authorList>
            <person name="Whitman W."/>
        </authorList>
    </citation>
    <scope>NUCLEOTIDE SEQUENCE [LARGE SCALE GENOMIC DNA]</scope>
    <source>
        <strain evidence="11 12">CECT 7287</strain>
    </source>
</reference>
<keyword evidence="3 8" id="KW-0548">Nucleotidyltransferase</keyword>
<comment type="caution">
    <text evidence="11">The sequence shown here is derived from an EMBL/GenBank/DDBJ whole genome shotgun (WGS) entry which is preliminary data.</text>
</comment>
<keyword evidence="2 8" id="KW-0808">Transferase</keyword>
<dbReference type="OrthoDB" id="9804504at2"/>
<gene>
    <name evidence="8" type="primary">sat</name>
    <name evidence="11" type="ORF">DFP98_15155</name>
</gene>
<evidence type="ECO:0000256" key="3">
    <source>
        <dbReference type="ARBA" id="ARBA00022695"/>
    </source>
</evidence>
<dbReference type="InterPro" id="IPR025980">
    <property type="entry name" value="ATP-Sase_PUA-like_dom"/>
</dbReference>
<dbReference type="NCBIfam" id="NF003166">
    <property type="entry name" value="PRK04149.1"/>
    <property type="match status" value="1"/>
</dbReference>
<dbReference type="NCBIfam" id="TIGR00339">
    <property type="entry name" value="sopT"/>
    <property type="match status" value="1"/>
</dbReference>
<dbReference type="InterPro" id="IPR024951">
    <property type="entry name" value="Sulfurylase_cat_dom"/>
</dbReference>
<dbReference type="PANTHER" id="PTHR43509">
    <property type="match status" value="1"/>
</dbReference>
<evidence type="ECO:0000256" key="1">
    <source>
        <dbReference type="ARBA" id="ARBA00005048"/>
    </source>
</evidence>
<dbReference type="Gene3D" id="3.10.400.10">
    <property type="entry name" value="Sulfate adenylyltransferase"/>
    <property type="match status" value="1"/>
</dbReference>
<dbReference type="UniPathway" id="UPA00140">
    <property type="reaction ID" value="UER00204"/>
</dbReference>
<comment type="similarity">
    <text evidence="6 8">Belongs to the sulfate adenylyltransferase family.</text>
</comment>
<evidence type="ECO:0000256" key="6">
    <source>
        <dbReference type="ARBA" id="ARBA00037980"/>
    </source>
</evidence>
<proteinExistence type="inferred from homology"/>
<dbReference type="InterPro" id="IPR002650">
    <property type="entry name" value="Sulphate_adenylyltransferase"/>
</dbReference>
<dbReference type="Pfam" id="PF01747">
    <property type="entry name" value="ATP-sulfurylase"/>
    <property type="match status" value="1"/>
</dbReference>
<accession>A0A3D9HUE9</accession>
<evidence type="ECO:0000313" key="12">
    <source>
        <dbReference type="Proteomes" id="UP000256977"/>
    </source>
</evidence>
<dbReference type="GO" id="GO:0005524">
    <property type="term" value="F:ATP binding"/>
    <property type="evidence" value="ECO:0007669"/>
    <property type="project" value="UniProtKB-KW"/>
</dbReference>
<comment type="pathway">
    <text evidence="1 8">Sulfur metabolism; hydrogen sulfide biosynthesis; sulfite from sulfate: step 1/3.</text>
</comment>
<dbReference type="SUPFAM" id="SSF52374">
    <property type="entry name" value="Nucleotidylyl transferase"/>
    <property type="match status" value="1"/>
</dbReference>
<evidence type="ECO:0000256" key="5">
    <source>
        <dbReference type="ARBA" id="ARBA00022840"/>
    </source>
</evidence>
<dbReference type="CDD" id="cd00517">
    <property type="entry name" value="ATPS"/>
    <property type="match status" value="1"/>
</dbReference>
<name>A0A3D9HUE9_9BACL</name>
<dbReference type="GO" id="GO:0004781">
    <property type="term" value="F:sulfate adenylyltransferase (ATP) activity"/>
    <property type="evidence" value="ECO:0007669"/>
    <property type="project" value="UniProtKB-UniRule"/>
</dbReference>
<evidence type="ECO:0000259" key="9">
    <source>
        <dbReference type="Pfam" id="PF01747"/>
    </source>
</evidence>
<dbReference type="RefSeq" id="WP_116065585.1">
    <property type="nucleotide sequence ID" value="NZ_QRDZ01000051.1"/>
</dbReference>
<comment type="catalytic activity">
    <reaction evidence="7 8">
        <text>sulfate + ATP + H(+) = adenosine 5'-phosphosulfate + diphosphate</text>
        <dbReference type="Rhea" id="RHEA:18133"/>
        <dbReference type="ChEBI" id="CHEBI:15378"/>
        <dbReference type="ChEBI" id="CHEBI:16189"/>
        <dbReference type="ChEBI" id="CHEBI:30616"/>
        <dbReference type="ChEBI" id="CHEBI:33019"/>
        <dbReference type="ChEBI" id="CHEBI:58243"/>
        <dbReference type="EC" id="2.7.7.4"/>
    </reaction>
</comment>
<keyword evidence="12" id="KW-1185">Reference proteome</keyword>
<dbReference type="AlphaFoldDB" id="A0A3D9HUE9"/>
<dbReference type="HAMAP" id="MF_00066">
    <property type="entry name" value="Sulf_adenylyltr"/>
    <property type="match status" value="1"/>
</dbReference>
<dbReference type="InterPro" id="IPR014729">
    <property type="entry name" value="Rossmann-like_a/b/a_fold"/>
</dbReference>
<dbReference type="SUPFAM" id="SSF88697">
    <property type="entry name" value="PUA domain-like"/>
    <property type="match status" value="1"/>
</dbReference>
<evidence type="ECO:0000256" key="7">
    <source>
        <dbReference type="ARBA" id="ARBA00049370"/>
    </source>
</evidence>
<dbReference type="InterPro" id="IPR020792">
    <property type="entry name" value="SO4_adenylyltransferase_pro"/>
</dbReference>
<dbReference type="Proteomes" id="UP000256977">
    <property type="component" value="Unassembled WGS sequence"/>
</dbReference>
<dbReference type="InterPro" id="IPR015947">
    <property type="entry name" value="PUA-like_sf"/>
</dbReference>
<feature type="domain" description="Sulphate adenylyltransferase catalytic" evidence="9">
    <location>
        <begin position="171"/>
        <end position="381"/>
    </location>
</feature>
<keyword evidence="5 8" id="KW-0067">ATP-binding</keyword>
<evidence type="ECO:0000256" key="2">
    <source>
        <dbReference type="ARBA" id="ARBA00022679"/>
    </source>
</evidence>
<keyword evidence="4 8" id="KW-0547">Nucleotide-binding</keyword>
<evidence type="ECO:0000259" key="10">
    <source>
        <dbReference type="Pfam" id="PF14306"/>
    </source>
</evidence>
<feature type="domain" description="ATP-sulfurylase PUA-like" evidence="10">
    <location>
        <begin position="5"/>
        <end position="163"/>
    </location>
</feature>
<dbReference type="Pfam" id="PF14306">
    <property type="entry name" value="PUA_2"/>
    <property type="match status" value="1"/>
</dbReference>
<dbReference type="GO" id="GO:0070814">
    <property type="term" value="P:hydrogen sulfide biosynthetic process"/>
    <property type="evidence" value="ECO:0007669"/>
    <property type="project" value="UniProtKB-UniRule"/>
</dbReference>
<dbReference type="EMBL" id="QRDZ01000051">
    <property type="protein sequence ID" value="RED53134.1"/>
    <property type="molecule type" value="Genomic_DNA"/>
</dbReference>
<evidence type="ECO:0000256" key="8">
    <source>
        <dbReference type="HAMAP-Rule" id="MF_00066"/>
    </source>
</evidence>
<protein>
    <recommendedName>
        <fullName evidence="8">Sulfate adenylyltransferase</fullName>
        <ecNumber evidence="8">2.7.7.4</ecNumber>
    </recommendedName>
    <alternativeName>
        <fullName evidence="8">ATP-sulfurylase</fullName>
    </alternativeName>
    <alternativeName>
        <fullName evidence="8">Sulfate adenylate transferase</fullName>
        <shortName evidence="8">SAT</shortName>
    </alternativeName>
</protein>
<evidence type="ECO:0000256" key="4">
    <source>
        <dbReference type="ARBA" id="ARBA00022741"/>
    </source>
</evidence>
<dbReference type="Gene3D" id="3.40.50.620">
    <property type="entry name" value="HUPs"/>
    <property type="match status" value="1"/>
</dbReference>
<evidence type="ECO:0000313" key="11">
    <source>
        <dbReference type="EMBL" id="RED53134.1"/>
    </source>
</evidence>